<reference evidence="2" key="1">
    <citation type="journal article" date="2019" name="Int. J. Syst. Evol. Microbiol.">
        <title>The Global Catalogue of Microorganisms (GCM) 10K type strain sequencing project: providing services to taxonomists for standard genome sequencing and annotation.</title>
        <authorList>
            <consortium name="The Broad Institute Genomics Platform"/>
            <consortium name="The Broad Institute Genome Sequencing Center for Infectious Disease"/>
            <person name="Wu L."/>
            <person name="Ma J."/>
        </authorList>
    </citation>
    <scope>NUCLEOTIDE SEQUENCE [LARGE SCALE GENOMIC DNA]</scope>
    <source>
        <strain evidence="2">CCM 7855</strain>
    </source>
</reference>
<comment type="caution">
    <text evidence="1">The sequence shown here is derived from an EMBL/GenBank/DDBJ whole genome shotgun (WGS) entry which is preliminary data.</text>
</comment>
<dbReference type="EMBL" id="BMCS01000003">
    <property type="protein sequence ID" value="GGF39052.1"/>
    <property type="molecule type" value="Genomic_DNA"/>
</dbReference>
<evidence type="ECO:0008006" key="3">
    <source>
        <dbReference type="Google" id="ProtNLM"/>
    </source>
</evidence>
<evidence type="ECO:0000313" key="1">
    <source>
        <dbReference type="EMBL" id="GGF39052.1"/>
    </source>
</evidence>
<proteinExistence type="predicted"/>
<protein>
    <recommendedName>
        <fullName evidence="3">MuF-like minor capsid protein</fullName>
    </recommendedName>
</protein>
<dbReference type="Pfam" id="PF25310">
    <property type="entry name" value="VG15"/>
    <property type="match status" value="1"/>
</dbReference>
<keyword evidence="2" id="KW-1185">Reference proteome</keyword>
<sequence>MPATTTELRSLLISLSDNAEADLAALWAQLDAASVRDGLFDVLPALVGDYGDAAATLTAEWYDEHRADLNVRGSFVADVPANSQLGVEALAGWGSSLAAQNPETALQLLSGGLVKRVFTASRDTLTIATDRDPQARGWQRAGRGECEFCRMLIGRGVVYTRSSVNFGAHDNCKCVAVPAFGGRELPVKPFQGTERNISDADRARVRAWIAANQ</sequence>
<dbReference type="Proteomes" id="UP000632454">
    <property type="component" value="Unassembled WGS sequence"/>
</dbReference>
<name>A0ABQ1V5E2_9NOCA</name>
<organism evidence="1 2">
    <name type="scientific">Williamsia phyllosphaerae</name>
    <dbReference type="NCBI Taxonomy" id="885042"/>
    <lineage>
        <taxon>Bacteria</taxon>
        <taxon>Bacillati</taxon>
        <taxon>Actinomycetota</taxon>
        <taxon>Actinomycetes</taxon>
        <taxon>Mycobacteriales</taxon>
        <taxon>Nocardiaceae</taxon>
        <taxon>Williamsia</taxon>
    </lineage>
</organism>
<accession>A0ABQ1V5E2</accession>
<dbReference type="InterPro" id="IPR057369">
    <property type="entry name" value="VG15"/>
</dbReference>
<evidence type="ECO:0000313" key="2">
    <source>
        <dbReference type="Proteomes" id="UP000632454"/>
    </source>
</evidence>
<gene>
    <name evidence="1" type="ORF">GCM10007298_38440</name>
</gene>